<dbReference type="eggNOG" id="ENOG502S2CM">
    <property type="taxonomic scope" value="Eukaryota"/>
</dbReference>
<protein>
    <recommendedName>
        <fullName evidence="4">PX domain-containing protein</fullName>
    </recommendedName>
</protein>
<keyword evidence="3" id="KW-1185">Reference proteome</keyword>
<dbReference type="HOGENOM" id="CLU_085932_1_0_1"/>
<dbReference type="EMBL" id="GL376603">
    <property type="status" value="NOT_ANNOTATED_CDS"/>
    <property type="molecule type" value="Genomic_DNA"/>
</dbReference>
<reference evidence="3" key="2">
    <citation type="submission" date="2010-04" db="EMBL/GenBank/DDBJ databases">
        <authorList>
            <person name="Buell R."/>
            <person name="Hamilton J."/>
            <person name="Hostetler J."/>
        </authorList>
    </citation>
    <scope>NUCLEOTIDE SEQUENCE [LARGE SCALE GENOMIC DNA]</scope>
    <source>
        <strain evidence="3">DAOM:BR144</strain>
    </source>
</reference>
<reference evidence="3" key="1">
    <citation type="journal article" date="2010" name="Genome Biol.">
        <title>Genome sequence of the necrotrophic plant pathogen Pythium ultimum reveals original pathogenicity mechanisms and effector repertoire.</title>
        <authorList>
            <person name="Levesque C.A."/>
            <person name="Brouwer H."/>
            <person name="Cano L."/>
            <person name="Hamilton J.P."/>
            <person name="Holt C."/>
            <person name="Huitema E."/>
            <person name="Raffaele S."/>
            <person name="Robideau G.P."/>
            <person name="Thines M."/>
            <person name="Win J."/>
            <person name="Zerillo M.M."/>
            <person name="Beakes G.W."/>
            <person name="Boore J.L."/>
            <person name="Busam D."/>
            <person name="Dumas B."/>
            <person name="Ferriera S."/>
            <person name="Fuerstenberg S.I."/>
            <person name="Gachon C.M."/>
            <person name="Gaulin E."/>
            <person name="Govers F."/>
            <person name="Grenville-Briggs L."/>
            <person name="Horner N."/>
            <person name="Hostetler J."/>
            <person name="Jiang R.H."/>
            <person name="Johnson J."/>
            <person name="Krajaejun T."/>
            <person name="Lin H."/>
            <person name="Meijer H.J."/>
            <person name="Moore B."/>
            <person name="Morris P."/>
            <person name="Phuntmart V."/>
            <person name="Puiu D."/>
            <person name="Shetty J."/>
            <person name="Stajich J.E."/>
            <person name="Tripathy S."/>
            <person name="Wawra S."/>
            <person name="van West P."/>
            <person name="Whitty B.R."/>
            <person name="Coutinho P.M."/>
            <person name="Henrissat B."/>
            <person name="Martin F."/>
            <person name="Thomas P.D."/>
            <person name="Tyler B.M."/>
            <person name="De Vries R.P."/>
            <person name="Kamoun S."/>
            <person name="Yandell M."/>
            <person name="Tisserat N."/>
            <person name="Buell C.R."/>
        </authorList>
    </citation>
    <scope>NUCLEOTIDE SEQUENCE</scope>
    <source>
        <strain evidence="3">DAOM:BR144</strain>
    </source>
</reference>
<feature type="region of interest" description="Disordered" evidence="1">
    <location>
        <begin position="1"/>
        <end position="20"/>
    </location>
</feature>
<dbReference type="VEuPathDB" id="FungiDB:PYU1_G003205"/>
<accession>K3WE21</accession>
<dbReference type="EnsemblProtists" id="PYU1_T003212">
    <property type="protein sequence ID" value="PYU1_T003212"/>
    <property type="gene ID" value="PYU1_G003205"/>
</dbReference>
<evidence type="ECO:0008006" key="4">
    <source>
        <dbReference type="Google" id="ProtNLM"/>
    </source>
</evidence>
<sequence>MVQRSDEAQHHCHVSTSFGEIPPGMSKAPLLRPVAMEPHRWSNASVPLAFLNTIERIEINRTRVRDGVTYYVLDVYLYHLNTRLPTQFSNPRHAVEKSNVDTRKQTRTAATRPDYQVERRFSEFCRLRAQVYELASMNPHYFCAHCKEIMAYVRFQPRQPHMLTKIATGSKARKAILSTFINDFLRMALHKEIQNRNCAPEDLVPYILKLFLRGRESEEDFIRSTRLTWL</sequence>
<dbReference type="AlphaFoldDB" id="K3WE21"/>
<evidence type="ECO:0000313" key="3">
    <source>
        <dbReference type="Proteomes" id="UP000019132"/>
    </source>
</evidence>
<feature type="compositionally biased region" description="Basic and acidic residues" evidence="1">
    <location>
        <begin position="1"/>
        <end position="10"/>
    </location>
</feature>
<reference evidence="2" key="3">
    <citation type="submission" date="2015-02" db="UniProtKB">
        <authorList>
            <consortium name="EnsemblProtists"/>
        </authorList>
    </citation>
    <scope>IDENTIFICATION</scope>
    <source>
        <strain evidence="2">DAOM BR144</strain>
    </source>
</reference>
<proteinExistence type="predicted"/>
<evidence type="ECO:0000313" key="2">
    <source>
        <dbReference type="EnsemblProtists" id="PYU1_T003212"/>
    </source>
</evidence>
<dbReference type="OMA" id="AMEPHRW"/>
<name>K3WE21_GLOUD</name>
<organism evidence="2 3">
    <name type="scientific">Globisporangium ultimum (strain ATCC 200006 / CBS 805.95 / DAOM BR144)</name>
    <name type="common">Pythium ultimum</name>
    <dbReference type="NCBI Taxonomy" id="431595"/>
    <lineage>
        <taxon>Eukaryota</taxon>
        <taxon>Sar</taxon>
        <taxon>Stramenopiles</taxon>
        <taxon>Oomycota</taxon>
        <taxon>Peronosporomycetes</taxon>
        <taxon>Pythiales</taxon>
        <taxon>Pythiaceae</taxon>
        <taxon>Globisporangium</taxon>
    </lineage>
</organism>
<dbReference type="Proteomes" id="UP000019132">
    <property type="component" value="Unassembled WGS sequence"/>
</dbReference>
<evidence type="ECO:0000256" key="1">
    <source>
        <dbReference type="SAM" id="MobiDB-lite"/>
    </source>
</evidence>
<dbReference type="InParanoid" id="K3WE21"/>